<accession>A0A0A8ZNG1</accession>
<name>A0A0A8ZNG1_ARUDO</name>
<evidence type="ECO:0000313" key="1">
    <source>
        <dbReference type="EMBL" id="JAD39208.1"/>
    </source>
</evidence>
<protein>
    <submittedName>
        <fullName evidence="1">Uncharacterized protein</fullName>
    </submittedName>
</protein>
<sequence>MTGRSLSSFCKPRFARRITSVILLTIQYVHTSGDHHS</sequence>
<dbReference type="AlphaFoldDB" id="A0A0A8ZNG1"/>
<proteinExistence type="predicted"/>
<reference evidence="1" key="2">
    <citation type="journal article" date="2015" name="Data Brief">
        <title>Shoot transcriptome of the giant reed, Arundo donax.</title>
        <authorList>
            <person name="Barrero R.A."/>
            <person name="Guerrero F.D."/>
            <person name="Moolhuijzen P."/>
            <person name="Goolsby J.A."/>
            <person name="Tidwell J."/>
            <person name="Bellgard S.E."/>
            <person name="Bellgard M.I."/>
        </authorList>
    </citation>
    <scope>NUCLEOTIDE SEQUENCE</scope>
    <source>
        <tissue evidence="1">Shoot tissue taken approximately 20 cm above the soil surface</tissue>
    </source>
</reference>
<dbReference type="EMBL" id="GBRH01258687">
    <property type="protein sequence ID" value="JAD39208.1"/>
    <property type="molecule type" value="Transcribed_RNA"/>
</dbReference>
<reference evidence="1" key="1">
    <citation type="submission" date="2014-09" db="EMBL/GenBank/DDBJ databases">
        <authorList>
            <person name="Magalhaes I.L.F."/>
            <person name="Oliveira U."/>
            <person name="Santos F.R."/>
            <person name="Vidigal T.H.D.A."/>
            <person name="Brescovit A.D."/>
            <person name="Santos A.J."/>
        </authorList>
    </citation>
    <scope>NUCLEOTIDE SEQUENCE</scope>
    <source>
        <tissue evidence="1">Shoot tissue taken approximately 20 cm above the soil surface</tissue>
    </source>
</reference>
<organism evidence="1">
    <name type="scientific">Arundo donax</name>
    <name type="common">Giant reed</name>
    <name type="synonym">Donax arundinaceus</name>
    <dbReference type="NCBI Taxonomy" id="35708"/>
    <lineage>
        <taxon>Eukaryota</taxon>
        <taxon>Viridiplantae</taxon>
        <taxon>Streptophyta</taxon>
        <taxon>Embryophyta</taxon>
        <taxon>Tracheophyta</taxon>
        <taxon>Spermatophyta</taxon>
        <taxon>Magnoliopsida</taxon>
        <taxon>Liliopsida</taxon>
        <taxon>Poales</taxon>
        <taxon>Poaceae</taxon>
        <taxon>PACMAD clade</taxon>
        <taxon>Arundinoideae</taxon>
        <taxon>Arundineae</taxon>
        <taxon>Arundo</taxon>
    </lineage>
</organism>